<accession>A0A8H4QAB9</accession>
<dbReference type="SMART" id="SM01117">
    <property type="entry name" value="Cyt-b5"/>
    <property type="match status" value="1"/>
</dbReference>
<evidence type="ECO:0000313" key="7">
    <source>
        <dbReference type="EMBL" id="KAF4592081.1"/>
    </source>
</evidence>
<dbReference type="OrthoDB" id="432299at2759"/>
<gene>
    <name evidence="7" type="ORF">GQ602_002380</name>
</gene>
<dbReference type="InterPro" id="IPR036400">
    <property type="entry name" value="Cyt_B5-like_heme/steroid_sf"/>
</dbReference>
<sequence>MALVALSLVLASALYLVFRLRSRPPVPPPPEADVTAAHHEQPPSPPAEPPSLYPSPLVAQDPGHQPPSRRPRRQHHDAPPPRPVRPPPTLAPFPAANSAQRAGPLPSRPSPRSSSRKVLLEPGHSPLDWARLSGPGADLRGLPSGTPLLRVSSSELRAHTGRRGKDAWMALDGKVYNVSPYARFHPGGVPEMMRGAARDATALFRDVHPWVNYEAMLSACFIGLLVDEPRGESEMDAMD</sequence>
<feature type="region of interest" description="Disordered" evidence="4">
    <location>
        <begin position="25"/>
        <end position="145"/>
    </location>
</feature>
<dbReference type="Pfam" id="PF00173">
    <property type="entry name" value="Cyt-b5"/>
    <property type="match status" value="1"/>
</dbReference>
<dbReference type="EMBL" id="JAACLJ010000002">
    <property type="protein sequence ID" value="KAF4592081.1"/>
    <property type="molecule type" value="Genomic_DNA"/>
</dbReference>
<proteinExistence type="predicted"/>
<keyword evidence="1" id="KW-0349">Heme</keyword>
<dbReference type="GO" id="GO:0005737">
    <property type="term" value="C:cytoplasm"/>
    <property type="evidence" value="ECO:0007669"/>
    <property type="project" value="TreeGrafter"/>
</dbReference>
<evidence type="ECO:0000256" key="4">
    <source>
        <dbReference type="SAM" id="MobiDB-lite"/>
    </source>
</evidence>
<feature type="signal peptide" evidence="5">
    <location>
        <begin position="1"/>
        <end position="22"/>
    </location>
</feature>
<keyword evidence="5" id="KW-0732">Signal</keyword>
<dbReference type="InterPro" id="IPR001199">
    <property type="entry name" value="Cyt_B5-like_heme/steroid-bd"/>
</dbReference>
<dbReference type="PROSITE" id="PS50255">
    <property type="entry name" value="CYTOCHROME_B5_2"/>
    <property type="match status" value="1"/>
</dbReference>
<dbReference type="Proteomes" id="UP000562929">
    <property type="component" value="Unassembled WGS sequence"/>
</dbReference>
<dbReference type="Gene3D" id="3.10.120.10">
    <property type="entry name" value="Cytochrome b5-like heme/steroid binding domain"/>
    <property type="match status" value="1"/>
</dbReference>
<feature type="chain" id="PRO_5034643531" evidence="5">
    <location>
        <begin position="23"/>
        <end position="239"/>
    </location>
</feature>
<dbReference type="SUPFAM" id="SSF55856">
    <property type="entry name" value="Cytochrome b5-like heme/steroid binding domain"/>
    <property type="match status" value="1"/>
</dbReference>
<organism evidence="7 8">
    <name type="scientific">Ophiocordyceps camponoti-floridani</name>
    <dbReference type="NCBI Taxonomy" id="2030778"/>
    <lineage>
        <taxon>Eukaryota</taxon>
        <taxon>Fungi</taxon>
        <taxon>Dikarya</taxon>
        <taxon>Ascomycota</taxon>
        <taxon>Pezizomycotina</taxon>
        <taxon>Sordariomycetes</taxon>
        <taxon>Hypocreomycetidae</taxon>
        <taxon>Hypocreales</taxon>
        <taxon>Ophiocordycipitaceae</taxon>
        <taxon>Ophiocordyceps</taxon>
    </lineage>
</organism>
<dbReference type="AlphaFoldDB" id="A0A8H4QAB9"/>
<evidence type="ECO:0000313" key="8">
    <source>
        <dbReference type="Proteomes" id="UP000562929"/>
    </source>
</evidence>
<keyword evidence="8" id="KW-1185">Reference proteome</keyword>
<dbReference type="PANTHER" id="PTHR46237:SF1">
    <property type="entry name" value="CYTOCHROME B5 REDUCTASE 4"/>
    <property type="match status" value="1"/>
</dbReference>
<feature type="compositionally biased region" description="Pro residues" evidence="4">
    <location>
        <begin position="42"/>
        <end position="53"/>
    </location>
</feature>
<dbReference type="PANTHER" id="PTHR46237">
    <property type="entry name" value="CYTOCHROME B5 REDUCTASE 4 FAMILY MEMBER"/>
    <property type="match status" value="1"/>
</dbReference>
<evidence type="ECO:0000256" key="3">
    <source>
        <dbReference type="ARBA" id="ARBA00023004"/>
    </source>
</evidence>
<reference evidence="7 8" key="1">
    <citation type="journal article" date="2020" name="G3 (Bethesda)">
        <title>Genetic Underpinnings of Host Manipulation by Ophiocordyceps as Revealed by Comparative Transcriptomics.</title>
        <authorList>
            <person name="Will I."/>
            <person name="Das B."/>
            <person name="Trinh T."/>
            <person name="Brachmann A."/>
            <person name="Ohm R.A."/>
            <person name="de Bekker C."/>
        </authorList>
    </citation>
    <scope>NUCLEOTIDE SEQUENCE [LARGE SCALE GENOMIC DNA]</scope>
    <source>
        <strain evidence="7 8">EC05</strain>
    </source>
</reference>
<evidence type="ECO:0000256" key="1">
    <source>
        <dbReference type="ARBA" id="ARBA00022617"/>
    </source>
</evidence>
<dbReference type="GO" id="GO:0004128">
    <property type="term" value="F:cytochrome-b5 reductase activity, acting on NAD(P)H"/>
    <property type="evidence" value="ECO:0007669"/>
    <property type="project" value="TreeGrafter"/>
</dbReference>
<feature type="compositionally biased region" description="Pro residues" evidence="4">
    <location>
        <begin position="80"/>
        <end position="91"/>
    </location>
</feature>
<dbReference type="FunFam" id="3.10.120.10:FF:000001">
    <property type="entry name" value="Cytochrome b5 reductase 4"/>
    <property type="match status" value="1"/>
</dbReference>
<name>A0A8H4QAB9_9HYPO</name>
<feature type="domain" description="Cytochrome b5 heme-binding" evidence="6">
    <location>
        <begin position="148"/>
        <end position="226"/>
    </location>
</feature>
<dbReference type="GO" id="GO:0020037">
    <property type="term" value="F:heme binding"/>
    <property type="evidence" value="ECO:0007669"/>
    <property type="project" value="TreeGrafter"/>
</dbReference>
<protein>
    <submittedName>
        <fullName evidence="7">Cytochrome b5</fullName>
    </submittedName>
</protein>
<evidence type="ECO:0000256" key="2">
    <source>
        <dbReference type="ARBA" id="ARBA00022723"/>
    </source>
</evidence>
<keyword evidence="3" id="KW-0408">Iron</keyword>
<comment type="caution">
    <text evidence="7">The sequence shown here is derived from an EMBL/GenBank/DDBJ whole genome shotgun (WGS) entry which is preliminary data.</text>
</comment>
<keyword evidence="2" id="KW-0479">Metal-binding</keyword>
<dbReference type="GO" id="GO:0046872">
    <property type="term" value="F:metal ion binding"/>
    <property type="evidence" value="ECO:0007669"/>
    <property type="project" value="UniProtKB-KW"/>
</dbReference>
<evidence type="ECO:0000259" key="6">
    <source>
        <dbReference type="PROSITE" id="PS50255"/>
    </source>
</evidence>
<evidence type="ECO:0000256" key="5">
    <source>
        <dbReference type="SAM" id="SignalP"/>
    </source>
</evidence>
<dbReference type="InterPro" id="IPR051872">
    <property type="entry name" value="Cytochrome_b5/Flavoprotein_Rdt"/>
</dbReference>